<organism evidence="1 2">
    <name type="scientific">Nostoc flagelliforme CCNUN1</name>
    <dbReference type="NCBI Taxonomy" id="2038116"/>
    <lineage>
        <taxon>Bacteria</taxon>
        <taxon>Bacillati</taxon>
        <taxon>Cyanobacteriota</taxon>
        <taxon>Cyanophyceae</taxon>
        <taxon>Nostocales</taxon>
        <taxon>Nostocaceae</taxon>
        <taxon>Nostoc</taxon>
    </lineage>
</organism>
<evidence type="ECO:0000313" key="2">
    <source>
        <dbReference type="Proteomes" id="UP000232003"/>
    </source>
</evidence>
<reference evidence="1 2" key="1">
    <citation type="submission" date="2017-11" db="EMBL/GenBank/DDBJ databases">
        <title>Complete genome of a free-living desiccation-tolerant cyanobacterium and its photosynthetic adaptation to extreme terrestrial habitat.</title>
        <authorList>
            <person name="Shang J."/>
        </authorList>
    </citation>
    <scope>NUCLEOTIDE SEQUENCE [LARGE SCALE GENOMIC DNA]</scope>
    <source>
        <strain evidence="1 2">CCNUN1</strain>
    </source>
</reference>
<dbReference type="Proteomes" id="UP000232003">
    <property type="component" value="Chromosome"/>
</dbReference>
<dbReference type="KEGG" id="nfl:COO91_05728"/>
<keyword evidence="2" id="KW-1185">Reference proteome</keyword>
<sequence>MRHNAEIPYAQQKEYCPVKLFRFENEHINKLGVRIQNLEFSTHKGIEV</sequence>
<gene>
    <name evidence="1" type="ORF">COO91_05728</name>
</gene>
<proteinExistence type="predicted"/>
<protein>
    <submittedName>
        <fullName evidence="1">Uncharacterized protein</fullName>
    </submittedName>
</protein>
<dbReference type="AlphaFoldDB" id="A0A2K8SWK0"/>
<accession>A0A2K8SWK0</accession>
<dbReference type="EMBL" id="CP024785">
    <property type="protein sequence ID" value="AUB39730.1"/>
    <property type="molecule type" value="Genomic_DNA"/>
</dbReference>
<name>A0A2K8SWK0_9NOSO</name>
<evidence type="ECO:0000313" key="1">
    <source>
        <dbReference type="EMBL" id="AUB39730.1"/>
    </source>
</evidence>